<keyword evidence="2" id="KW-1185">Reference proteome</keyword>
<protein>
    <submittedName>
        <fullName evidence="1">Uncharacterized protein</fullName>
    </submittedName>
</protein>
<reference evidence="2" key="1">
    <citation type="journal article" date="2019" name="Int. J. Syst. Evol. Microbiol.">
        <title>The Global Catalogue of Microorganisms (GCM) 10K type strain sequencing project: providing services to taxonomists for standard genome sequencing and annotation.</title>
        <authorList>
            <consortium name="The Broad Institute Genomics Platform"/>
            <consortium name="The Broad Institute Genome Sequencing Center for Infectious Disease"/>
            <person name="Wu L."/>
            <person name="Ma J."/>
        </authorList>
    </citation>
    <scope>NUCLEOTIDE SEQUENCE [LARGE SCALE GENOMIC DNA]</scope>
    <source>
        <strain evidence="2">JCM 14162</strain>
    </source>
</reference>
<dbReference type="Proteomes" id="UP001500713">
    <property type="component" value="Unassembled WGS sequence"/>
</dbReference>
<comment type="caution">
    <text evidence="1">The sequence shown here is derived from an EMBL/GenBank/DDBJ whole genome shotgun (WGS) entry which is preliminary data.</text>
</comment>
<organism evidence="1 2">
    <name type="scientific">Parasphingorhabdus litoris</name>
    <dbReference type="NCBI Taxonomy" id="394733"/>
    <lineage>
        <taxon>Bacteria</taxon>
        <taxon>Pseudomonadati</taxon>
        <taxon>Pseudomonadota</taxon>
        <taxon>Alphaproteobacteria</taxon>
        <taxon>Sphingomonadales</taxon>
        <taxon>Sphingomonadaceae</taxon>
        <taxon>Parasphingorhabdus</taxon>
    </lineage>
</organism>
<evidence type="ECO:0000313" key="2">
    <source>
        <dbReference type="Proteomes" id="UP001500713"/>
    </source>
</evidence>
<gene>
    <name evidence="1" type="ORF">GCM10009096_12130</name>
</gene>
<name>A0ABP3K674_9SPHN</name>
<dbReference type="EMBL" id="BAAAEM010000002">
    <property type="protein sequence ID" value="GAA0472543.1"/>
    <property type="molecule type" value="Genomic_DNA"/>
</dbReference>
<accession>A0ABP3K674</accession>
<sequence>MVVRGWLGICSGNDCGLYQTLDDAKLVADGDHLSDAWAAAMDKRLSIGTDTYFDMVAYHLQFKEVVIRGTVNDHCRNGITFCFDRAGDIDPETIQFII</sequence>
<evidence type="ECO:0000313" key="1">
    <source>
        <dbReference type="EMBL" id="GAA0472543.1"/>
    </source>
</evidence>
<proteinExistence type="predicted"/>